<evidence type="ECO:0008006" key="4">
    <source>
        <dbReference type="Google" id="ProtNLM"/>
    </source>
</evidence>
<gene>
    <name evidence="2" type="ORF">BST39_04625</name>
</gene>
<feature type="transmembrane region" description="Helical" evidence="1">
    <location>
        <begin position="41"/>
        <end position="59"/>
    </location>
</feature>
<dbReference type="EMBL" id="MVIE01000004">
    <property type="protein sequence ID" value="ORB45499.1"/>
    <property type="molecule type" value="Genomic_DNA"/>
</dbReference>
<feature type="transmembrane region" description="Helical" evidence="1">
    <location>
        <begin position="66"/>
        <end position="83"/>
    </location>
</feature>
<dbReference type="OrthoDB" id="7594017at2"/>
<evidence type="ECO:0000256" key="1">
    <source>
        <dbReference type="SAM" id="Phobius"/>
    </source>
</evidence>
<feature type="transmembrane region" description="Helical" evidence="1">
    <location>
        <begin position="250"/>
        <end position="276"/>
    </location>
</feature>
<sequence length="284" mass="32026">MVVAVLAAIVVGTLVLTDNSATVVAPPYPHDHLDNPHLPWLWGYGFQAIWTAMFILFAIQTFRAKTISMPAMLFLAGTTMFWIEWPADWGSYLVYNREFWTFTGWTSTWYQTYTKPVIAIFGYGIFFAVECVILLKLVPKVSALLQRAVPKASPTVLLVVSAMAVFYAIDILGERLMTVAGWYSYVEAVGPKWESAHGTLSFVWPAIPFMLFAVFISLTLREDSDGNYPNEKLFKVHTLTPGWQRESARLAVWIITMNIAIFIAQPLILCLGRALFLHDSVYVP</sequence>
<keyword evidence="1" id="KW-1133">Transmembrane helix</keyword>
<protein>
    <recommendedName>
        <fullName evidence="4">Spirocyclase, AveC family</fullName>
    </recommendedName>
</protein>
<dbReference type="AlphaFoldDB" id="A0A1X0IGL9"/>
<proteinExistence type="predicted"/>
<keyword evidence="1" id="KW-0472">Membrane</keyword>
<comment type="caution">
    <text evidence="2">The sequence shown here is derived from an EMBL/GenBank/DDBJ whole genome shotgun (WGS) entry which is preliminary data.</text>
</comment>
<feature type="transmembrane region" description="Helical" evidence="1">
    <location>
        <begin position="117"/>
        <end position="135"/>
    </location>
</feature>
<keyword evidence="3" id="KW-1185">Reference proteome</keyword>
<name>A0A1X0IGL9_9MYCO</name>
<keyword evidence="1" id="KW-0812">Transmembrane</keyword>
<feature type="transmembrane region" description="Helical" evidence="1">
    <location>
        <begin position="202"/>
        <end position="220"/>
    </location>
</feature>
<reference evidence="2 3" key="1">
    <citation type="submission" date="2017-02" db="EMBL/GenBank/DDBJ databases">
        <title>The new phylogeny of genus Mycobacterium.</title>
        <authorList>
            <person name="Tortoli E."/>
            <person name="Trovato A."/>
            <person name="Cirillo D.M."/>
        </authorList>
    </citation>
    <scope>NUCLEOTIDE SEQUENCE [LARGE SCALE GENOMIC DNA]</scope>
    <source>
        <strain evidence="2 3">DSM 45000</strain>
    </source>
</reference>
<organism evidence="2 3">
    <name type="scientific">Mycobacterium paraseoulense</name>
    <dbReference type="NCBI Taxonomy" id="590652"/>
    <lineage>
        <taxon>Bacteria</taxon>
        <taxon>Bacillati</taxon>
        <taxon>Actinomycetota</taxon>
        <taxon>Actinomycetes</taxon>
        <taxon>Mycobacteriales</taxon>
        <taxon>Mycobacteriaceae</taxon>
        <taxon>Mycobacterium</taxon>
    </lineage>
</organism>
<feature type="transmembrane region" description="Helical" evidence="1">
    <location>
        <begin position="156"/>
        <end position="182"/>
    </location>
</feature>
<evidence type="ECO:0000313" key="2">
    <source>
        <dbReference type="EMBL" id="ORB45499.1"/>
    </source>
</evidence>
<accession>A0A1X0IGL9</accession>
<dbReference type="Proteomes" id="UP000192513">
    <property type="component" value="Unassembled WGS sequence"/>
</dbReference>
<dbReference type="STRING" id="590652.BST39_04625"/>
<evidence type="ECO:0000313" key="3">
    <source>
        <dbReference type="Proteomes" id="UP000192513"/>
    </source>
</evidence>